<dbReference type="InterPro" id="IPR011051">
    <property type="entry name" value="RmlC_Cupin_sf"/>
</dbReference>
<reference evidence="1" key="1">
    <citation type="submission" date="2023-04" db="EMBL/GenBank/DDBJ databases">
        <authorList>
            <person name="Vijverberg K."/>
            <person name="Xiong W."/>
            <person name="Schranz E."/>
        </authorList>
    </citation>
    <scope>NUCLEOTIDE SEQUENCE</scope>
</reference>
<dbReference type="PANTHER" id="PTHR23418">
    <property type="entry name" value="ACIREDUCTONE DIOXYGENASE"/>
    <property type="match status" value="1"/>
</dbReference>
<dbReference type="PANTHER" id="PTHR23418:SF4">
    <property type="entry name" value="ACIREDUCTONE DIOXYGENASE 4"/>
    <property type="match status" value="1"/>
</dbReference>
<proteinExistence type="predicted"/>
<dbReference type="InterPro" id="IPR004313">
    <property type="entry name" value="ARD"/>
</dbReference>
<dbReference type="Gene3D" id="2.60.120.10">
    <property type="entry name" value="Jelly Rolls"/>
    <property type="match status" value="1"/>
</dbReference>
<organism evidence="1 2">
    <name type="scientific">Lactuca saligna</name>
    <name type="common">Willowleaf lettuce</name>
    <dbReference type="NCBI Taxonomy" id="75948"/>
    <lineage>
        <taxon>Eukaryota</taxon>
        <taxon>Viridiplantae</taxon>
        <taxon>Streptophyta</taxon>
        <taxon>Embryophyta</taxon>
        <taxon>Tracheophyta</taxon>
        <taxon>Spermatophyta</taxon>
        <taxon>Magnoliopsida</taxon>
        <taxon>eudicotyledons</taxon>
        <taxon>Gunneridae</taxon>
        <taxon>Pentapetalae</taxon>
        <taxon>asterids</taxon>
        <taxon>campanulids</taxon>
        <taxon>Asterales</taxon>
        <taxon>Asteraceae</taxon>
        <taxon>Cichorioideae</taxon>
        <taxon>Cichorieae</taxon>
        <taxon>Lactucinae</taxon>
        <taxon>Lactuca</taxon>
    </lineage>
</organism>
<dbReference type="GO" id="GO:0010309">
    <property type="term" value="F:acireductone dioxygenase [iron(II)-requiring] activity"/>
    <property type="evidence" value="ECO:0007669"/>
    <property type="project" value="InterPro"/>
</dbReference>
<sequence length="92" mass="10947">MDDSHEDPQLPHIAIPMSSSPQITYQLNPNKYEEDEELEHIRATRGYNDMLKMDVEYDEEIRYCLEGSGYFDVTDKDDHWILLPSNLAFYRF</sequence>
<dbReference type="AlphaFoldDB" id="A0AA35Y6J7"/>
<name>A0AA35Y6J7_LACSI</name>
<protein>
    <submittedName>
        <fullName evidence="1">Uncharacterized protein</fullName>
    </submittedName>
</protein>
<evidence type="ECO:0000313" key="2">
    <source>
        <dbReference type="Proteomes" id="UP001177003"/>
    </source>
</evidence>
<gene>
    <name evidence="1" type="ORF">LSALG_LOCUS3338</name>
</gene>
<evidence type="ECO:0000313" key="1">
    <source>
        <dbReference type="EMBL" id="CAI9262607.1"/>
    </source>
</evidence>
<dbReference type="Pfam" id="PF03079">
    <property type="entry name" value="ARD"/>
    <property type="match status" value="1"/>
</dbReference>
<keyword evidence="2" id="KW-1185">Reference proteome</keyword>
<dbReference type="SUPFAM" id="SSF51182">
    <property type="entry name" value="RmlC-like cupins"/>
    <property type="match status" value="1"/>
</dbReference>
<accession>A0AA35Y6J7</accession>
<dbReference type="InterPro" id="IPR014710">
    <property type="entry name" value="RmlC-like_jellyroll"/>
</dbReference>
<dbReference type="Proteomes" id="UP001177003">
    <property type="component" value="Chromosome 0"/>
</dbReference>
<dbReference type="EMBL" id="OX465086">
    <property type="protein sequence ID" value="CAI9262607.1"/>
    <property type="molecule type" value="Genomic_DNA"/>
</dbReference>
<dbReference type="GO" id="GO:0006555">
    <property type="term" value="P:methionine metabolic process"/>
    <property type="evidence" value="ECO:0007669"/>
    <property type="project" value="TreeGrafter"/>
</dbReference>